<evidence type="ECO:0000259" key="2">
    <source>
        <dbReference type="Pfam" id="PF00551"/>
    </source>
</evidence>
<reference evidence="4" key="1">
    <citation type="submission" date="2019-06" db="EMBL/GenBank/DDBJ databases">
        <title>Draft genome sequence of the griseofulvin-producing fungus Xylaria cubensis strain G536.</title>
        <authorList>
            <person name="Mead M.E."/>
            <person name="Raja H.A."/>
            <person name="Steenwyk J.L."/>
            <person name="Knowles S.L."/>
            <person name="Oberlies N.H."/>
            <person name="Rokas A."/>
        </authorList>
    </citation>
    <scope>NUCLEOTIDE SEQUENCE [LARGE SCALE GENOMIC DNA]</scope>
    <source>
        <strain evidence="4">G536</strain>
    </source>
</reference>
<dbReference type="InterPro" id="IPR036477">
    <property type="entry name" value="Formyl_transf_N_sf"/>
</dbReference>
<protein>
    <recommendedName>
        <fullName evidence="1">methionyl-tRNA formyltransferase</fullName>
        <ecNumber evidence="1">2.1.2.9</ecNumber>
    </recommendedName>
</protein>
<comment type="caution">
    <text evidence="3">The sequence shown here is derived from an EMBL/GenBank/DDBJ whole genome shotgun (WGS) entry which is preliminary data.</text>
</comment>
<evidence type="ECO:0000313" key="4">
    <source>
        <dbReference type="Proteomes" id="UP000319160"/>
    </source>
</evidence>
<dbReference type="SUPFAM" id="SSF53328">
    <property type="entry name" value="Formyltransferase"/>
    <property type="match status" value="1"/>
</dbReference>
<dbReference type="InterPro" id="IPR041711">
    <property type="entry name" value="Met-tRNA-FMT_N"/>
</dbReference>
<feature type="domain" description="Formyl transferase N-terminal" evidence="2">
    <location>
        <begin position="72"/>
        <end position="223"/>
    </location>
</feature>
<gene>
    <name evidence="3" type="ORF">FHL15_003395</name>
</gene>
<dbReference type="Proteomes" id="UP000319160">
    <property type="component" value="Unassembled WGS sequence"/>
</dbReference>
<dbReference type="CDD" id="cd08646">
    <property type="entry name" value="FMT_core_Met-tRNA-FMT_N"/>
    <property type="match status" value="1"/>
</dbReference>
<dbReference type="STRING" id="2512241.A0A553I6L8"/>
<organism evidence="3 4">
    <name type="scientific">Xylaria flabelliformis</name>
    <dbReference type="NCBI Taxonomy" id="2512241"/>
    <lineage>
        <taxon>Eukaryota</taxon>
        <taxon>Fungi</taxon>
        <taxon>Dikarya</taxon>
        <taxon>Ascomycota</taxon>
        <taxon>Pezizomycotina</taxon>
        <taxon>Sordariomycetes</taxon>
        <taxon>Xylariomycetidae</taxon>
        <taxon>Xylariales</taxon>
        <taxon>Xylariaceae</taxon>
        <taxon>Xylaria</taxon>
    </lineage>
</organism>
<dbReference type="PANTHER" id="PTHR11138:SF5">
    <property type="entry name" value="METHIONYL-TRNA FORMYLTRANSFERASE, MITOCHONDRIAL"/>
    <property type="match status" value="1"/>
</dbReference>
<dbReference type="PANTHER" id="PTHR11138">
    <property type="entry name" value="METHIONYL-TRNA FORMYLTRANSFERASE"/>
    <property type="match status" value="1"/>
</dbReference>
<evidence type="ECO:0000256" key="1">
    <source>
        <dbReference type="ARBA" id="ARBA00012261"/>
    </source>
</evidence>
<dbReference type="GO" id="GO:0005739">
    <property type="term" value="C:mitochondrion"/>
    <property type="evidence" value="ECO:0007669"/>
    <property type="project" value="TreeGrafter"/>
</dbReference>
<sequence>MSHILSSLEATAKSVTALFSSRSSRRISSSLLHHRCPYAMIYQQLHVATQFFHQGRRYSTTPRKISDPLHILFCGSDEFSCASLKALHDEHVRDPDLIRSIDVVVRPGKRTGRGYKVVRDPQIRSLAESLKLQIHERDTFTGWNMPPETNLIIAVSFGLFVPPRLLRGAKYGGLNLHPSLLPDLRGPAPLQHTLLMGRKTTGVSLQTLDHKTFDHGLVLSQTSSLPVPRTVSDLQALVTPIAASMLIDGLRAGVHVPPLEDKGWKPDEREAAALVHAPKITKADRRLTSSLLRTCEREVGMLARRQDAIGPLWFESRDRQGRKKRVIIEQLEELPAEILAHNNEKLAMLTETPPSPISSSPDPSYGQQYLIPFEEEKDEEEDLEAANINKPQYLVFWDSPFTARGIEHRDAFRLGDCRVLSLKVEGDRAKPAKPALQNFINGMGL</sequence>
<dbReference type="EC" id="2.1.2.9" evidence="1"/>
<dbReference type="EMBL" id="VFLP01000014">
    <property type="protein sequence ID" value="TRX95841.1"/>
    <property type="molecule type" value="Genomic_DNA"/>
</dbReference>
<dbReference type="AlphaFoldDB" id="A0A553I6L8"/>
<accession>A0A553I6L8</accession>
<evidence type="ECO:0000313" key="3">
    <source>
        <dbReference type="EMBL" id="TRX95841.1"/>
    </source>
</evidence>
<dbReference type="InterPro" id="IPR002376">
    <property type="entry name" value="Formyl_transf_N"/>
</dbReference>
<dbReference type="GO" id="GO:0004479">
    <property type="term" value="F:methionyl-tRNA formyltransferase activity"/>
    <property type="evidence" value="ECO:0007669"/>
    <property type="project" value="UniProtKB-EC"/>
</dbReference>
<keyword evidence="4" id="KW-1185">Reference proteome</keyword>
<name>A0A553I6L8_9PEZI</name>
<dbReference type="Pfam" id="PF00551">
    <property type="entry name" value="Formyl_trans_N"/>
    <property type="match status" value="1"/>
</dbReference>
<dbReference type="OrthoDB" id="10268103at2759"/>
<dbReference type="Gene3D" id="3.40.50.12230">
    <property type="match status" value="1"/>
</dbReference>
<proteinExistence type="predicted"/>